<dbReference type="Proteomes" id="UP000054107">
    <property type="component" value="Unassembled WGS sequence"/>
</dbReference>
<dbReference type="EC" id="1.6.2.2" evidence="12"/>
<keyword evidence="7 12" id="KW-0560">Oxidoreductase</keyword>
<dbReference type="FunFam" id="3.40.50.80:FF:000009">
    <property type="entry name" value="NADH-cytochrome b5 reductase"/>
    <property type="match status" value="1"/>
</dbReference>
<evidence type="ECO:0000256" key="2">
    <source>
        <dbReference type="ARBA" id="ARBA00004572"/>
    </source>
</evidence>
<dbReference type="OrthoDB" id="432685at2759"/>
<evidence type="ECO:0000256" key="12">
    <source>
        <dbReference type="RuleBase" id="RU361226"/>
    </source>
</evidence>
<evidence type="ECO:0000256" key="9">
    <source>
        <dbReference type="ARBA" id="ARBA00023128"/>
    </source>
</evidence>
<comment type="subcellular location">
    <subcellularLocation>
        <location evidence="2">Mitochondrion outer membrane</location>
        <topology evidence="2">Single-pass membrane protein</topology>
    </subcellularLocation>
</comment>
<keyword evidence="15" id="KW-1185">Reference proteome</keyword>
<reference evidence="14 15" key="1">
    <citation type="submission" date="2014-09" db="EMBL/GenBank/DDBJ databases">
        <authorList>
            <person name="Ellenberger Sabrina"/>
        </authorList>
    </citation>
    <scope>NUCLEOTIDE SEQUENCE [LARGE SCALE GENOMIC DNA]</scope>
    <source>
        <strain evidence="14 15">CBS 412.66</strain>
    </source>
</reference>
<dbReference type="InterPro" id="IPR017927">
    <property type="entry name" value="FAD-bd_FR_type"/>
</dbReference>
<dbReference type="EMBL" id="LN733737">
    <property type="protein sequence ID" value="CEP17994.1"/>
    <property type="molecule type" value="Genomic_DNA"/>
</dbReference>
<dbReference type="InterPro" id="IPR039261">
    <property type="entry name" value="FNR_nucleotide-bd"/>
</dbReference>
<dbReference type="InterPro" id="IPR001709">
    <property type="entry name" value="Flavoprot_Pyr_Nucl_cyt_Rdtase"/>
</dbReference>
<dbReference type="PRINTS" id="PR00371">
    <property type="entry name" value="FPNCR"/>
</dbReference>
<sequence>MAFSPSEFRPFKLHQIERVNHNVSLFRFKLPDDKHVAGLPVTSCVVFRAQITKDGKTEEVIRPYTPTSPEETKGYVDFVIKDYPQGLMSRHIHSMKEGDTIDIKGPFEKWNWEKKPVAEVGMIAGGTGITPMLQLLRRVFDNKSNDMTSKFTLVFGNITEEDILFKKELDELEKKYPANFKVHYILEQPPTGWTGSVGYVTPDLIKKYMPKPNNESSAVFVCGPTPLMEVVSGDKNPDKSQGPLKGFLSNLGYTSDFVYKF</sequence>
<keyword evidence="6 11" id="KW-0274">FAD</keyword>
<dbReference type="GO" id="GO:0005741">
    <property type="term" value="C:mitochondrial outer membrane"/>
    <property type="evidence" value="ECO:0007669"/>
    <property type="project" value="UniProtKB-SubCell"/>
</dbReference>
<dbReference type="CDD" id="cd06183">
    <property type="entry name" value="cyt_b5_reduct_like"/>
    <property type="match status" value="1"/>
</dbReference>
<evidence type="ECO:0000256" key="1">
    <source>
        <dbReference type="ARBA" id="ARBA00001974"/>
    </source>
</evidence>
<evidence type="ECO:0000313" key="15">
    <source>
        <dbReference type="Proteomes" id="UP000054107"/>
    </source>
</evidence>
<evidence type="ECO:0000256" key="10">
    <source>
        <dbReference type="ARBA" id="ARBA00047682"/>
    </source>
</evidence>
<gene>
    <name evidence="14" type="primary">PARPA_12294.1 scaffold 44939</name>
</gene>
<keyword evidence="4 11" id="KW-0285">Flavoprotein</keyword>
<dbReference type="FunFam" id="2.40.30.10:FF:000032">
    <property type="entry name" value="NADH-cytochrome b5 reductase"/>
    <property type="match status" value="1"/>
</dbReference>
<feature type="binding site" evidence="11">
    <location>
        <position position="62"/>
    </location>
    <ligand>
        <name>FAD</name>
        <dbReference type="ChEBI" id="CHEBI:57692"/>
    </ligand>
</feature>
<evidence type="ECO:0000256" key="3">
    <source>
        <dbReference type="ARBA" id="ARBA00006105"/>
    </source>
</evidence>
<comment type="cofactor">
    <cofactor evidence="1 11 12">
        <name>FAD</name>
        <dbReference type="ChEBI" id="CHEBI:57692"/>
    </cofactor>
</comment>
<feature type="domain" description="FAD-binding FR-type" evidence="13">
    <location>
        <begin position="6"/>
        <end position="113"/>
    </location>
</feature>
<dbReference type="Gene3D" id="2.40.30.10">
    <property type="entry name" value="Translation factors"/>
    <property type="match status" value="1"/>
</dbReference>
<keyword evidence="5" id="KW-1000">Mitochondrion outer membrane</keyword>
<evidence type="ECO:0000313" key="14">
    <source>
        <dbReference type="EMBL" id="CEP17994.1"/>
    </source>
</evidence>
<name>A0A0B7NSQ1_9FUNG</name>
<proteinExistence type="inferred from homology"/>
<dbReference type="Pfam" id="PF00970">
    <property type="entry name" value="FAD_binding_6"/>
    <property type="match status" value="1"/>
</dbReference>
<feature type="binding site" evidence="11">
    <location>
        <position position="89"/>
    </location>
    <ligand>
        <name>FAD</name>
        <dbReference type="ChEBI" id="CHEBI:57692"/>
    </ligand>
</feature>
<evidence type="ECO:0000256" key="11">
    <source>
        <dbReference type="PIRSR" id="PIRSR601834-1"/>
    </source>
</evidence>
<dbReference type="PROSITE" id="PS51384">
    <property type="entry name" value="FAD_FR"/>
    <property type="match status" value="1"/>
</dbReference>
<protein>
    <recommendedName>
        <fullName evidence="12">NADH-cytochrome b5 reductase</fullName>
        <ecNumber evidence="12">1.6.2.2</ecNumber>
    </recommendedName>
</protein>
<dbReference type="SUPFAM" id="SSF52343">
    <property type="entry name" value="Ferredoxin reductase-like, C-terminal NADP-linked domain"/>
    <property type="match status" value="1"/>
</dbReference>
<comment type="similarity">
    <text evidence="3 12">Belongs to the flavoprotein pyridine nucleotide cytochrome reductase family.</text>
</comment>
<organism evidence="14 15">
    <name type="scientific">Parasitella parasitica</name>
    <dbReference type="NCBI Taxonomy" id="35722"/>
    <lineage>
        <taxon>Eukaryota</taxon>
        <taxon>Fungi</taxon>
        <taxon>Fungi incertae sedis</taxon>
        <taxon>Mucoromycota</taxon>
        <taxon>Mucoromycotina</taxon>
        <taxon>Mucoromycetes</taxon>
        <taxon>Mucorales</taxon>
        <taxon>Mucorineae</taxon>
        <taxon>Mucoraceae</taxon>
        <taxon>Parasitella</taxon>
    </lineage>
</organism>
<keyword evidence="8 12" id="KW-0520">NAD</keyword>
<evidence type="ECO:0000256" key="5">
    <source>
        <dbReference type="ARBA" id="ARBA00022787"/>
    </source>
</evidence>
<dbReference type="AlphaFoldDB" id="A0A0B7NSQ1"/>
<feature type="binding site" evidence="11">
    <location>
        <position position="130"/>
    </location>
    <ligand>
        <name>FAD</name>
        <dbReference type="ChEBI" id="CHEBI:57692"/>
    </ligand>
</feature>
<dbReference type="PANTHER" id="PTHR19370:SF171">
    <property type="entry name" value="NADH-CYTOCHROME B5 REDUCTASE 2"/>
    <property type="match status" value="1"/>
</dbReference>
<dbReference type="GO" id="GO:0090524">
    <property type="term" value="F:cytochrome-b5 reductase activity, acting on NADH"/>
    <property type="evidence" value="ECO:0007669"/>
    <property type="project" value="UniProtKB-EC"/>
</dbReference>
<evidence type="ECO:0000259" key="13">
    <source>
        <dbReference type="PROSITE" id="PS51384"/>
    </source>
</evidence>
<dbReference type="InterPro" id="IPR017938">
    <property type="entry name" value="Riboflavin_synthase-like_b-brl"/>
</dbReference>
<accession>A0A0B7NSQ1</accession>
<dbReference type="SUPFAM" id="SSF63380">
    <property type="entry name" value="Riboflavin synthase domain-like"/>
    <property type="match status" value="1"/>
</dbReference>
<dbReference type="Pfam" id="PF00175">
    <property type="entry name" value="NAD_binding_1"/>
    <property type="match status" value="1"/>
</dbReference>
<dbReference type="Gene3D" id="3.40.50.80">
    <property type="entry name" value="Nucleotide-binding domain of ferredoxin-NADP reductase (FNR) module"/>
    <property type="match status" value="1"/>
</dbReference>
<evidence type="ECO:0000256" key="8">
    <source>
        <dbReference type="ARBA" id="ARBA00023027"/>
    </source>
</evidence>
<keyword evidence="5" id="KW-0472">Membrane</keyword>
<keyword evidence="9" id="KW-0496">Mitochondrion</keyword>
<feature type="binding site" evidence="11">
    <location>
        <position position="81"/>
    </location>
    <ligand>
        <name>FAD</name>
        <dbReference type="ChEBI" id="CHEBI:57692"/>
    </ligand>
</feature>
<dbReference type="PANTHER" id="PTHR19370">
    <property type="entry name" value="NADH-CYTOCHROME B5 REDUCTASE"/>
    <property type="match status" value="1"/>
</dbReference>
<dbReference type="STRING" id="35722.A0A0B7NSQ1"/>
<feature type="binding site" evidence="11">
    <location>
        <position position="64"/>
    </location>
    <ligand>
        <name>FAD</name>
        <dbReference type="ChEBI" id="CHEBI:57692"/>
    </ligand>
</feature>
<feature type="binding site" evidence="11">
    <location>
        <position position="88"/>
    </location>
    <ligand>
        <name>FAD</name>
        <dbReference type="ChEBI" id="CHEBI:57692"/>
    </ligand>
</feature>
<dbReference type="InterPro" id="IPR001834">
    <property type="entry name" value="CBR-like"/>
</dbReference>
<dbReference type="PRINTS" id="PR00406">
    <property type="entry name" value="CYTB5RDTASE"/>
</dbReference>
<evidence type="ECO:0000256" key="6">
    <source>
        <dbReference type="ARBA" id="ARBA00022827"/>
    </source>
</evidence>
<dbReference type="InterPro" id="IPR001433">
    <property type="entry name" value="OxRdtase_FAD/NAD-bd"/>
</dbReference>
<dbReference type="InterPro" id="IPR008333">
    <property type="entry name" value="Cbr1-like_FAD-bd_dom"/>
</dbReference>
<evidence type="ECO:0000256" key="4">
    <source>
        <dbReference type="ARBA" id="ARBA00022630"/>
    </source>
</evidence>
<comment type="catalytic activity">
    <reaction evidence="10 12">
        <text>2 Fe(III)-[cytochrome b5] + NADH = 2 Fe(II)-[cytochrome b5] + NAD(+) + H(+)</text>
        <dbReference type="Rhea" id="RHEA:46680"/>
        <dbReference type="Rhea" id="RHEA-COMP:10438"/>
        <dbReference type="Rhea" id="RHEA-COMP:10439"/>
        <dbReference type="ChEBI" id="CHEBI:15378"/>
        <dbReference type="ChEBI" id="CHEBI:29033"/>
        <dbReference type="ChEBI" id="CHEBI:29034"/>
        <dbReference type="ChEBI" id="CHEBI:57540"/>
        <dbReference type="ChEBI" id="CHEBI:57945"/>
        <dbReference type="EC" id="1.6.2.2"/>
    </reaction>
</comment>
<evidence type="ECO:0000256" key="7">
    <source>
        <dbReference type="ARBA" id="ARBA00023002"/>
    </source>
</evidence>
<feature type="binding site" evidence="11">
    <location>
        <position position="79"/>
    </location>
    <ligand>
        <name>FAD</name>
        <dbReference type="ChEBI" id="CHEBI:57692"/>
    </ligand>
</feature>
<feature type="binding site" evidence="11">
    <location>
        <position position="63"/>
    </location>
    <ligand>
        <name>FAD</name>
        <dbReference type="ChEBI" id="CHEBI:57692"/>
    </ligand>
</feature>